<dbReference type="InterPro" id="IPR050807">
    <property type="entry name" value="TransReg_Diox_bact_type"/>
</dbReference>
<dbReference type="EMBL" id="MQUQ01000023">
    <property type="protein sequence ID" value="OLZ44691.1"/>
    <property type="molecule type" value="Genomic_DNA"/>
</dbReference>
<dbReference type="RefSeq" id="WP_076167307.1">
    <property type="nucleotide sequence ID" value="NZ_JBEZVB010000067.1"/>
</dbReference>
<protein>
    <recommendedName>
        <fullName evidence="3">HTH cro/C1-type domain-containing protein</fullName>
    </recommendedName>
</protein>
<proteinExistence type="predicted"/>
<reference evidence="4 5" key="1">
    <citation type="submission" date="2016-01" db="EMBL/GenBank/DDBJ databases">
        <title>Amycolatopsis coloradensis genome sequencing and assembly.</title>
        <authorList>
            <person name="Mayilraj S."/>
        </authorList>
    </citation>
    <scope>NUCLEOTIDE SEQUENCE [LARGE SCALE GENOMIC DNA]</scope>
    <source>
        <strain evidence="4 5">DSM 44225</strain>
    </source>
</reference>
<organism evidence="4 5">
    <name type="scientific">Amycolatopsis coloradensis</name>
    <dbReference type="NCBI Taxonomy" id="76021"/>
    <lineage>
        <taxon>Bacteria</taxon>
        <taxon>Bacillati</taxon>
        <taxon>Actinomycetota</taxon>
        <taxon>Actinomycetes</taxon>
        <taxon>Pseudonocardiales</taxon>
        <taxon>Pseudonocardiaceae</taxon>
        <taxon>Amycolatopsis</taxon>
    </lineage>
</organism>
<dbReference type="Gene3D" id="1.10.260.40">
    <property type="entry name" value="lambda repressor-like DNA-binding domains"/>
    <property type="match status" value="1"/>
</dbReference>
<dbReference type="SMART" id="SM00530">
    <property type="entry name" value="HTH_XRE"/>
    <property type="match status" value="1"/>
</dbReference>
<feature type="compositionally biased region" description="Polar residues" evidence="2">
    <location>
        <begin position="10"/>
        <end position="19"/>
    </location>
</feature>
<dbReference type="PANTHER" id="PTHR46797">
    <property type="entry name" value="HTH-TYPE TRANSCRIPTIONAL REGULATOR"/>
    <property type="match status" value="1"/>
</dbReference>
<dbReference type="PROSITE" id="PS50943">
    <property type="entry name" value="HTH_CROC1"/>
    <property type="match status" value="1"/>
</dbReference>
<evidence type="ECO:0000256" key="1">
    <source>
        <dbReference type="ARBA" id="ARBA00023125"/>
    </source>
</evidence>
<dbReference type="GO" id="GO:0003700">
    <property type="term" value="F:DNA-binding transcription factor activity"/>
    <property type="evidence" value="ECO:0007669"/>
    <property type="project" value="TreeGrafter"/>
</dbReference>
<dbReference type="AlphaFoldDB" id="A0A1R0KGI4"/>
<dbReference type="SUPFAM" id="SSF47413">
    <property type="entry name" value="lambda repressor-like DNA-binding domains"/>
    <property type="match status" value="1"/>
</dbReference>
<feature type="domain" description="HTH cro/C1-type" evidence="3">
    <location>
        <begin position="22"/>
        <end position="82"/>
    </location>
</feature>
<evidence type="ECO:0000313" key="4">
    <source>
        <dbReference type="EMBL" id="OLZ44691.1"/>
    </source>
</evidence>
<accession>A0A1R0KGI4</accession>
<dbReference type="CDD" id="cd00093">
    <property type="entry name" value="HTH_XRE"/>
    <property type="match status" value="1"/>
</dbReference>
<evidence type="ECO:0000259" key="3">
    <source>
        <dbReference type="PROSITE" id="PS50943"/>
    </source>
</evidence>
<dbReference type="InterPro" id="IPR010982">
    <property type="entry name" value="Lambda_DNA-bd_dom_sf"/>
</dbReference>
<comment type="caution">
    <text evidence="4">The sequence shown here is derived from an EMBL/GenBank/DDBJ whole genome shotgun (WGS) entry which is preliminary data.</text>
</comment>
<feature type="region of interest" description="Disordered" evidence="2">
    <location>
        <begin position="1"/>
        <end position="21"/>
    </location>
</feature>
<gene>
    <name evidence="4" type="ORF">BS329_35900</name>
</gene>
<dbReference type="GO" id="GO:0003677">
    <property type="term" value="F:DNA binding"/>
    <property type="evidence" value="ECO:0007669"/>
    <property type="project" value="UniProtKB-KW"/>
</dbReference>
<dbReference type="OrthoDB" id="4516646at2"/>
<dbReference type="PANTHER" id="PTHR46797:SF1">
    <property type="entry name" value="METHYLPHOSPHONATE SYNTHASE"/>
    <property type="match status" value="1"/>
</dbReference>
<dbReference type="Proteomes" id="UP000187486">
    <property type="component" value="Unassembled WGS sequence"/>
</dbReference>
<keyword evidence="5" id="KW-1185">Reference proteome</keyword>
<evidence type="ECO:0000256" key="2">
    <source>
        <dbReference type="SAM" id="MobiDB-lite"/>
    </source>
</evidence>
<sequence>MADNADNLPQAESGNSNMGTRIRRYRQERNLSLNQLAESTGVSKGYLSALENEQTSTTKSRRPSAETLYSIAKALGVTMSDLLGRKLLATAITSPPPESLQKFAEADNLPQADIEMLNAIQFRGEHPKTIERWRYIYTAIRVSESMDNH</sequence>
<keyword evidence="1" id="KW-0238">DNA-binding</keyword>
<dbReference type="STRING" id="76021.BS329_35900"/>
<dbReference type="Pfam" id="PF12844">
    <property type="entry name" value="HTH_19"/>
    <property type="match status" value="1"/>
</dbReference>
<name>A0A1R0KGI4_9PSEU</name>
<dbReference type="GO" id="GO:0005829">
    <property type="term" value="C:cytosol"/>
    <property type="evidence" value="ECO:0007669"/>
    <property type="project" value="TreeGrafter"/>
</dbReference>
<evidence type="ECO:0000313" key="5">
    <source>
        <dbReference type="Proteomes" id="UP000187486"/>
    </source>
</evidence>
<dbReference type="InterPro" id="IPR001387">
    <property type="entry name" value="Cro/C1-type_HTH"/>
</dbReference>